<evidence type="ECO:0000256" key="1">
    <source>
        <dbReference type="SAM" id="Phobius"/>
    </source>
</evidence>
<comment type="caution">
    <text evidence="2">The sequence shown here is derived from an EMBL/GenBank/DDBJ whole genome shotgun (WGS) entry which is preliminary data.</text>
</comment>
<reference evidence="2 3" key="1">
    <citation type="submission" date="2024-10" db="EMBL/GenBank/DDBJ databases">
        <title>The Natural Products Discovery Center: Release of the First 8490 Sequenced Strains for Exploring Actinobacteria Biosynthetic Diversity.</title>
        <authorList>
            <person name="Kalkreuter E."/>
            <person name="Kautsar S.A."/>
            <person name="Yang D."/>
            <person name="Bader C.D."/>
            <person name="Teijaro C.N."/>
            <person name="Fluegel L."/>
            <person name="Davis C.M."/>
            <person name="Simpson J.R."/>
            <person name="Lauterbach L."/>
            <person name="Steele A.D."/>
            <person name="Gui C."/>
            <person name="Meng S."/>
            <person name="Li G."/>
            <person name="Viehrig K."/>
            <person name="Ye F."/>
            <person name="Su P."/>
            <person name="Kiefer A.F."/>
            <person name="Nichols A."/>
            <person name="Cepeda A.J."/>
            <person name="Yan W."/>
            <person name="Fan B."/>
            <person name="Jiang Y."/>
            <person name="Adhikari A."/>
            <person name="Zheng C.-J."/>
            <person name="Schuster L."/>
            <person name="Cowan T.M."/>
            <person name="Smanski M.J."/>
            <person name="Chevrette M.G."/>
            <person name="De Carvalho L.P.S."/>
            <person name="Shen B."/>
        </authorList>
    </citation>
    <scope>NUCLEOTIDE SEQUENCE [LARGE SCALE GENOMIC DNA]</scope>
    <source>
        <strain evidence="2 3">NPDC049639</strain>
    </source>
</reference>
<sequence>MSDYIDFDALGQVLLASLIAGVGLVVVFALGMVGLAGWTTSRAEGVQVTTSGARRGASLAVAVLCFAVVVGGVLAGVGTILAKS</sequence>
<keyword evidence="3" id="KW-1185">Reference proteome</keyword>
<evidence type="ECO:0000313" key="3">
    <source>
        <dbReference type="Proteomes" id="UP001612915"/>
    </source>
</evidence>
<name>A0ABW8ALK5_9ACTN</name>
<dbReference type="RefSeq" id="WP_398278512.1">
    <property type="nucleotide sequence ID" value="NZ_JBITLV010000002.1"/>
</dbReference>
<organism evidence="2 3">
    <name type="scientific">Spongisporangium articulatum</name>
    <dbReference type="NCBI Taxonomy" id="3362603"/>
    <lineage>
        <taxon>Bacteria</taxon>
        <taxon>Bacillati</taxon>
        <taxon>Actinomycetota</taxon>
        <taxon>Actinomycetes</taxon>
        <taxon>Kineosporiales</taxon>
        <taxon>Kineosporiaceae</taxon>
        <taxon>Spongisporangium</taxon>
    </lineage>
</organism>
<feature type="transmembrane region" description="Helical" evidence="1">
    <location>
        <begin position="12"/>
        <end position="38"/>
    </location>
</feature>
<keyword evidence="1" id="KW-1133">Transmembrane helix</keyword>
<feature type="transmembrane region" description="Helical" evidence="1">
    <location>
        <begin position="59"/>
        <end position="82"/>
    </location>
</feature>
<evidence type="ECO:0000313" key="2">
    <source>
        <dbReference type="EMBL" id="MFI7587255.1"/>
    </source>
</evidence>
<dbReference type="EMBL" id="JBITLV010000002">
    <property type="protein sequence ID" value="MFI7587255.1"/>
    <property type="molecule type" value="Genomic_DNA"/>
</dbReference>
<keyword evidence="1" id="KW-0812">Transmembrane</keyword>
<keyword evidence="1" id="KW-0472">Membrane</keyword>
<proteinExistence type="predicted"/>
<evidence type="ECO:0008006" key="4">
    <source>
        <dbReference type="Google" id="ProtNLM"/>
    </source>
</evidence>
<protein>
    <recommendedName>
        <fullName evidence="4">Integral membrane protein</fullName>
    </recommendedName>
</protein>
<gene>
    <name evidence="2" type="ORF">ACIB24_09295</name>
</gene>
<dbReference type="Proteomes" id="UP001612915">
    <property type="component" value="Unassembled WGS sequence"/>
</dbReference>
<accession>A0ABW8ALK5</accession>